<evidence type="ECO:0000256" key="8">
    <source>
        <dbReference type="ARBA" id="ARBA00023136"/>
    </source>
</evidence>
<evidence type="ECO:0000256" key="18">
    <source>
        <dbReference type="SAM" id="MobiDB-lite"/>
    </source>
</evidence>
<evidence type="ECO:0000256" key="16">
    <source>
        <dbReference type="ARBA" id="ARBA00031093"/>
    </source>
</evidence>
<dbReference type="InterPro" id="IPR009126">
    <property type="entry name" value="Cholcskin_rcpt"/>
</dbReference>
<evidence type="ECO:0000256" key="9">
    <source>
        <dbReference type="ARBA" id="ARBA00023139"/>
    </source>
</evidence>
<dbReference type="AlphaFoldDB" id="A0A8S1DKN3"/>
<comment type="caution">
    <text evidence="21">The sequence shown here is derived from an EMBL/GenBank/DDBJ whole genome shotgun (WGS) entry which is preliminary data.</text>
</comment>
<proteinExistence type="inferred from homology"/>
<evidence type="ECO:0000313" key="22">
    <source>
        <dbReference type="Proteomes" id="UP000494165"/>
    </source>
</evidence>
<evidence type="ECO:0000313" key="21">
    <source>
        <dbReference type="EMBL" id="CAB3378574.1"/>
    </source>
</evidence>
<dbReference type="Proteomes" id="UP000494165">
    <property type="component" value="Unassembled WGS sequence"/>
</dbReference>
<keyword evidence="9" id="KW-0564">Palmitate</keyword>
<feature type="transmembrane region" description="Helical" evidence="19">
    <location>
        <begin position="79"/>
        <end position="103"/>
    </location>
</feature>
<dbReference type="PANTHER" id="PTHR24238:SF46">
    <property type="entry name" value="GASTRIN_CHOLECYSTOKININ TYPE B RECEPTOR"/>
    <property type="match status" value="1"/>
</dbReference>
<evidence type="ECO:0000256" key="14">
    <source>
        <dbReference type="ARBA" id="ARBA00023288"/>
    </source>
</evidence>
<keyword evidence="22" id="KW-1185">Reference proteome</keyword>
<comment type="similarity">
    <text evidence="2 17">Belongs to the G-protein coupled receptor 1 family.</text>
</comment>
<feature type="transmembrane region" description="Helical" evidence="19">
    <location>
        <begin position="115"/>
        <end position="140"/>
    </location>
</feature>
<evidence type="ECO:0000256" key="4">
    <source>
        <dbReference type="ARBA" id="ARBA00022475"/>
    </source>
</evidence>
<dbReference type="PRINTS" id="PR00527">
    <property type="entry name" value="GASTRINR"/>
</dbReference>
<keyword evidence="6 19" id="KW-1133">Transmembrane helix</keyword>
<keyword evidence="11 17" id="KW-0675">Receptor</keyword>
<dbReference type="PRINTS" id="PR00237">
    <property type="entry name" value="GPCRRHODOPSN"/>
</dbReference>
<feature type="compositionally biased region" description="Polar residues" evidence="18">
    <location>
        <begin position="25"/>
        <end position="35"/>
    </location>
</feature>
<evidence type="ECO:0000256" key="2">
    <source>
        <dbReference type="ARBA" id="ARBA00010663"/>
    </source>
</evidence>
<comment type="function">
    <text evidence="15">Receptor for gastrin and cholecystokinin. The CCK-B receptors occur throughout the central nervous system where they modulate anxiety, analgesia, arousal, and neuroleptic activity. This receptor mediates its action by association with G proteins that activate a phosphatidylinositol-calcium second messenger system.</text>
</comment>
<keyword evidence="13 17" id="KW-0807">Transducer</keyword>
<comment type="subcellular location">
    <subcellularLocation>
        <location evidence="1">Cell membrane</location>
        <topology evidence="1">Multi-pass membrane protein</topology>
    </subcellularLocation>
</comment>
<sequence>MEWLKSVVGTFTQTEKQHTQRESGGITSKQAQHQHPTAPRWTTPSVAAVSASTSDVDSAFIAMSTNSTVNLGADFETDLIVPLYAIIFILSIIGNSLVVITLMQNRRMRTVTNVFLLNLAIADLLLGVFCMPFTLVGQLLSNFIFGYAMCKVIPYFQAVSVFVTVWTLVAISMERYFAICRPLQSRQWQTRFHAYKVIGYVWLAAFVLNLPILVMSQLKPTKDKGHQKCREEWPSKLSEQIFNLSLELLLLVVPLTVMGVAYALIVTKLWKGLRREIKHSNNRNNPAESVALRPLEASSKPSQVQVRQHATICSAYAERSMDAKRKVIRMLFVLVVEFFVCWTPLHVLNTWYLLCPKHLYRAIGKKEVLLVQLLAYTSSCCNPITYCFMNKKFRQAFVDVFDCCKGAAVTLAATRGTSANDSVIFEVRPTTTAKSLAALEMEDCV</sequence>
<evidence type="ECO:0000256" key="15">
    <source>
        <dbReference type="ARBA" id="ARBA00025402"/>
    </source>
</evidence>
<keyword evidence="5 17" id="KW-0812">Transmembrane</keyword>
<feature type="region of interest" description="Disordered" evidence="18">
    <location>
        <begin position="1"/>
        <end position="40"/>
    </location>
</feature>
<evidence type="ECO:0000256" key="13">
    <source>
        <dbReference type="ARBA" id="ARBA00023224"/>
    </source>
</evidence>
<keyword evidence="8 19" id="KW-0472">Membrane</keyword>
<dbReference type="GO" id="GO:0008188">
    <property type="term" value="F:neuropeptide receptor activity"/>
    <property type="evidence" value="ECO:0007669"/>
    <property type="project" value="TreeGrafter"/>
</dbReference>
<keyword evidence="12" id="KW-0325">Glycoprotein</keyword>
<dbReference type="Gene3D" id="1.20.1070.10">
    <property type="entry name" value="Rhodopsin 7-helix transmembrane proteins"/>
    <property type="match status" value="1"/>
</dbReference>
<reference evidence="21 22" key="1">
    <citation type="submission" date="2020-04" db="EMBL/GenBank/DDBJ databases">
        <authorList>
            <person name="Alioto T."/>
            <person name="Alioto T."/>
            <person name="Gomez Garrido J."/>
        </authorList>
    </citation>
    <scope>NUCLEOTIDE SEQUENCE [LARGE SCALE GENOMIC DNA]</scope>
</reference>
<evidence type="ECO:0000259" key="20">
    <source>
        <dbReference type="PROSITE" id="PS50262"/>
    </source>
</evidence>
<dbReference type="PRINTS" id="PR01822">
    <property type="entry name" value="CCYSTOKININR"/>
</dbReference>
<feature type="transmembrane region" description="Helical" evidence="19">
    <location>
        <begin position="152"/>
        <end position="173"/>
    </location>
</feature>
<keyword evidence="14" id="KW-0449">Lipoprotein</keyword>
<protein>
    <recommendedName>
        <fullName evidence="3">Gastrin/cholecystokinin type B receptor</fullName>
    </recommendedName>
    <alternativeName>
        <fullName evidence="16">Cholecystokinin-2 receptor</fullName>
    </alternativeName>
</protein>
<dbReference type="SMART" id="SM01381">
    <property type="entry name" value="7TM_GPCR_Srsx"/>
    <property type="match status" value="1"/>
</dbReference>
<dbReference type="OrthoDB" id="10037617at2759"/>
<dbReference type="InterPro" id="IPR000314">
    <property type="entry name" value="Gastrin_rcpt"/>
</dbReference>
<evidence type="ECO:0000256" key="12">
    <source>
        <dbReference type="ARBA" id="ARBA00023180"/>
    </source>
</evidence>
<gene>
    <name evidence="21" type="ORF">CLODIP_2_CD10258</name>
</gene>
<evidence type="ECO:0000256" key="10">
    <source>
        <dbReference type="ARBA" id="ARBA00023157"/>
    </source>
</evidence>
<keyword evidence="4" id="KW-1003">Cell membrane</keyword>
<dbReference type="Pfam" id="PF00001">
    <property type="entry name" value="7tm_1"/>
    <property type="match status" value="1"/>
</dbReference>
<evidence type="ECO:0000256" key="19">
    <source>
        <dbReference type="SAM" id="Phobius"/>
    </source>
</evidence>
<dbReference type="GO" id="GO:0015054">
    <property type="term" value="F:gastrin receptor activity"/>
    <property type="evidence" value="ECO:0007669"/>
    <property type="project" value="InterPro"/>
</dbReference>
<feature type="transmembrane region" description="Helical" evidence="19">
    <location>
        <begin position="368"/>
        <end position="389"/>
    </location>
</feature>
<dbReference type="InterPro" id="IPR017452">
    <property type="entry name" value="GPCR_Rhodpsn_7TM"/>
</dbReference>
<evidence type="ECO:0000256" key="7">
    <source>
        <dbReference type="ARBA" id="ARBA00023040"/>
    </source>
</evidence>
<dbReference type="EMBL" id="CADEPI010000168">
    <property type="protein sequence ID" value="CAB3378574.1"/>
    <property type="molecule type" value="Genomic_DNA"/>
</dbReference>
<dbReference type="GO" id="GO:0005886">
    <property type="term" value="C:plasma membrane"/>
    <property type="evidence" value="ECO:0007669"/>
    <property type="project" value="UniProtKB-SubCell"/>
</dbReference>
<dbReference type="InterPro" id="IPR000276">
    <property type="entry name" value="GPCR_Rhodpsn"/>
</dbReference>
<dbReference type="PROSITE" id="PS50262">
    <property type="entry name" value="G_PROTEIN_RECEP_F1_2"/>
    <property type="match status" value="1"/>
</dbReference>
<dbReference type="PROSITE" id="PS00237">
    <property type="entry name" value="G_PROTEIN_RECEP_F1_1"/>
    <property type="match status" value="1"/>
</dbReference>
<evidence type="ECO:0000256" key="6">
    <source>
        <dbReference type="ARBA" id="ARBA00022989"/>
    </source>
</evidence>
<feature type="transmembrane region" description="Helical" evidence="19">
    <location>
        <begin position="194"/>
        <end position="214"/>
    </location>
</feature>
<accession>A0A8S1DKN3</accession>
<keyword evidence="7 17" id="KW-0297">G-protein coupled receptor</keyword>
<evidence type="ECO:0000256" key="11">
    <source>
        <dbReference type="ARBA" id="ARBA00023170"/>
    </source>
</evidence>
<evidence type="ECO:0000256" key="3">
    <source>
        <dbReference type="ARBA" id="ARBA00019090"/>
    </source>
</evidence>
<evidence type="ECO:0000256" key="17">
    <source>
        <dbReference type="RuleBase" id="RU000688"/>
    </source>
</evidence>
<evidence type="ECO:0000256" key="1">
    <source>
        <dbReference type="ARBA" id="ARBA00004651"/>
    </source>
</evidence>
<feature type="domain" description="G-protein coupled receptors family 1 profile" evidence="20">
    <location>
        <begin position="94"/>
        <end position="386"/>
    </location>
</feature>
<feature type="transmembrane region" description="Helical" evidence="19">
    <location>
        <begin position="248"/>
        <end position="270"/>
    </location>
</feature>
<dbReference type="PANTHER" id="PTHR24238">
    <property type="entry name" value="G-PROTEIN COUPLED RECEPTOR"/>
    <property type="match status" value="1"/>
</dbReference>
<dbReference type="SUPFAM" id="SSF81321">
    <property type="entry name" value="Family A G protein-coupled receptor-like"/>
    <property type="match status" value="1"/>
</dbReference>
<organism evidence="21 22">
    <name type="scientific">Cloeon dipterum</name>
    <dbReference type="NCBI Taxonomy" id="197152"/>
    <lineage>
        <taxon>Eukaryota</taxon>
        <taxon>Metazoa</taxon>
        <taxon>Ecdysozoa</taxon>
        <taxon>Arthropoda</taxon>
        <taxon>Hexapoda</taxon>
        <taxon>Insecta</taxon>
        <taxon>Pterygota</taxon>
        <taxon>Palaeoptera</taxon>
        <taxon>Ephemeroptera</taxon>
        <taxon>Pisciforma</taxon>
        <taxon>Baetidae</taxon>
        <taxon>Cloeon</taxon>
    </lineage>
</organism>
<name>A0A8S1DKN3_9INSE</name>
<feature type="transmembrane region" description="Helical" evidence="19">
    <location>
        <begin position="327"/>
        <end position="348"/>
    </location>
</feature>
<keyword evidence="10" id="KW-1015">Disulfide bond</keyword>
<evidence type="ECO:0000256" key="5">
    <source>
        <dbReference type="ARBA" id="ARBA00022692"/>
    </source>
</evidence>